<feature type="region of interest" description="Disordered" evidence="1">
    <location>
        <begin position="22"/>
        <end position="162"/>
    </location>
</feature>
<reference evidence="3 4" key="1">
    <citation type="submission" date="2024-09" db="EMBL/GenBank/DDBJ databases">
        <authorList>
            <person name="Sun Q."/>
            <person name="Mori K."/>
        </authorList>
    </citation>
    <scope>NUCLEOTIDE SEQUENCE [LARGE SCALE GENOMIC DNA]</scope>
    <source>
        <strain evidence="3 4">CCM 7468</strain>
    </source>
</reference>
<evidence type="ECO:0000256" key="2">
    <source>
        <dbReference type="SAM" id="SignalP"/>
    </source>
</evidence>
<dbReference type="Proteomes" id="UP001589789">
    <property type="component" value="Unassembled WGS sequence"/>
</dbReference>
<feature type="compositionally biased region" description="Basic and acidic residues" evidence="1">
    <location>
        <begin position="73"/>
        <end position="82"/>
    </location>
</feature>
<dbReference type="PROSITE" id="PS51257">
    <property type="entry name" value="PROKAR_LIPOPROTEIN"/>
    <property type="match status" value="1"/>
</dbReference>
<feature type="compositionally biased region" description="Low complexity" evidence="1">
    <location>
        <begin position="125"/>
        <end position="156"/>
    </location>
</feature>
<name>A0ABV6J3R2_9PROT</name>
<gene>
    <name evidence="3" type="ORF">ACFFIC_29110</name>
</gene>
<keyword evidence="2" id="KW-0732">Signal</keyword>
<dbReference type="RefSeq" id="WP_377057067.1">
    <property type="nucleotide sequence ID" value="NZ_JBHLVZ010000114.1"/>
</dbReference>
<feature type="signal peptide" evidence="2">
    <location>
        <begin position="1"/>
        <end position="19"/>
    </location>
</feature>
<organism evidence="3 4">
    <name type="scientific">Muricoccus vinaceus</name>
    <dbReference type="NCBI Taxonomy" id="424704"/>
    <lineage>
        <taxon>Bacteria</taxon>
        <taxon>Pseudomonadati</taxon>
        <taxon>Pseudomonadota</taxon>
        <taxon>Alphaproteobacteria</taxon>
        <taxon>Acetobacterales</taxon>
        <taxon>Roseomonadaceae</taxon>
        <taxon>Muricoccus</taxon>
    </lineage>
</organism>
<accession>A0ABV6J3R2</accession>
<evidence type="ECO:0000256" key="1">
    <source>
        <dbReference type="SAM" id="MobiDB-lite"/>
    </source>
</evidence>
<evidence type="ECO:0000313" key="3">
    <source>
        <dbReference type="EMBL" id="MFC0389575.1"/>
    </source>
</evidence>
<dbReference type="EMBL" id="JBHLVZ010000114">
    <property type="protein sequence ID" value="MFC0389575.1"/>
    <property type="molecule type" value="Genomic_DNA"/>
</dbReference>
<comment type="caution">
    <text evidence="3">The sequence shown here is derived from an EMBL/GenBank/DDBJ whole genome shotgun (WGS) entry which is preliminary data.</text>
</comment>
<evidence type="ECO:0000313" key="4">
    <source>
        <dbReference type="Proteomes" id="UP001589789"/>
    </source>
</evidence>
<proteinExistence type="predicted"/>
<feature type="chain" id="PRO_5047302470" description="Translation initiation factor IF-2" evidence="2">
    <location>
        <begin position="20"/>
        <end position="162"/>
    </location>
</feature>
<protein>
    <recommendedName>
        <fullName evidence="5">Translation initiation factor IF-2</fullName>
    </recommendedName>
</protein>
<evidence type="ECO:0008006" key="5">
    <source>
        <dbReference type="Google" id="ProtNLM"/>
    </source>
</evidence>
<sequence length="162" mass="16233">MPFPTLRAATLAFAFVGLAACSNDPLNTANRPDGAPGNPPSTMTQRAADSVTGDRTPADGRPGNPPGTAVGRAAERTNERIGDPLNVDNRPDCTAGNPPGTAVSRALGTTDPADCRPGARRRAVRASNAARRPATTARPAAAPAANGATGPAGQPAFTNQGS</sequence>
<keyword evidence="4" id="KW-1185">Reference proteome</keyword>